<proteinExistence type="predicted"/>
<accession>A0A4P8IFH1</accession>
<name>A0A4P8IFH1_9FIRM</name>
<keyword evidence="2" id="KW-1185">Reference proteome</keyword>
<dbReference type="AlphaFoldDB" id="A0A4P8IFH1"/>
<dbReference type="Proteomes" id="UP000298653">
    <property type="component" value="Chromosome"/>
</dbReference>
<organism evidence="1 2">
    <name type="scientific">Anaerostipes rhamnosivorans</name>
    <dbReference type="NCBI Taxonomy" id="1229621"/>
    <lineage>
        <taxon>Bacteria</taxon>
        <taxon>Bacillati</taxon>
        <taxon>Bacillota</taxon>
        <taxon>Clostridia</taxon>
        <taxon>Lachnospirales</taxon>
        <taxon>Lachnospiraceae</taxon>
        <taxon>Anaerostipes</taxon>
    </lineage>
</organism>
<evidence type="ECO:0000313" key="2">
    <source>
        <dbReference type="Proteomes" id="UP000298653"/>
    </source>
</evidence>
<dbReference type="RefSeq" id="WP_175403570.1">
    <property type="nucleotide sequence ID" value="NZ_CP040058.1"/>
</dbReference>
<reference evidence="1 2" key="1">
    <citation type="submission" date="2019-05" db="EMBL/GenBank/DDBJ databases">
        <title>Complete genome sequencing of Anaerostipes rhamnosivorans.</title>
        <authorList>
            <person name="Bui T.P.N."/>
            <person name="de Vos W.M."/>
        </authorList>
    </citation>
    <scope>NUCLEOTIDE SEQUENCE [LARGE SCALE GENOMIC DNA]</scope>
    <source>
        <strain evidence="1 2">1y2</strain>
    </source>
</reference>
<evidence type="ECO:0000313" key="1">
    <source>
        <dbReference type="EMBL" id="QCP33899.1"/>
    </source>
</evidence>
<protein>
    <submittedName>
        <fullName evidence="1">Uncharacterized protein</fullName>
    </submittedName>
</protein>
<dbReference type="EMBL" id="CP040058">
    <property type="protein sequence ID" value="QCP33899.1"/>
    <property type="molecule type" value="Genomic_DNA"/>
</dbReference>
<sequence>MKSFLEDYGLIIVAVIVVLALCVFAKGTFVTQFQKALTDTITTFFEKSGANSSFIWIG</sequence>
<dbReference type="KEGG" id="arf:AR1Y2_0445"/>
<gene>
    <name evidence="1" type="ORF">AR1Y2_0445</name>
</gene>